<keyword evidence="6" id="KW-1185">Reference proteome</keyword>
<accession>A0A936ZXL7</accession>
<evidence type="ECO:0000313" key="6">
    <source>
        <dbReference type="Proteomes" id="UP000651057"/>
    </source>
</evidence>
<dbReference type="SMART" id="SM00823">
    <property type="entry name" value="PKS_PP"/>
    <property type="match status" value="1"/>
</dbReference>
<dbReference type="EMBL" id="JAERQJ010000025">
    <property type="protein sequence ID" value="MBL0686182.1"/>
    <property type="molecule type" value="Genomic_DNA"/>
</dbReference>
<evidence type="ECO:0000259" key="4">
    <source>
        <dbReference type="PROSITE" id="PS50075"/>
    </source>
</evidence>
<dbReference type="Pfam" id="PF00550">
    <property type="entry name" value="PP-binding"/>
    <property type="match status" value="1"/>
</dbReference>
<comment type="cofactor">
    <cofactor evidence="1">
        <name>pantetheine 4'-phosphate</name>
        <dbReference type="ChEBI" id="CHEBI:47942"/>
    </cofactor>
</comment>
<comment type="caution">
    <text evidence="5">The sequence shown here is derived from an EMBL/GenBank/DDBJ whole genome shotgun (WGS) entry which is preliminary data.</text>
</comment>
<dbReference type="InterPro" id="IPR045851">
    <property type="entry name" value="AMP-bd_C_sf"/>
</dbReference>
<organism evidence="5 6">
    <name type="scientific">Aquimarina mytili</name>
    <dbReference type="NCBI Taxonomy" id="874423"/>
    <lineage>
        <taxon>Bacteria</taxon>
        <taxon>Pseudomonadati</taxon>
        <taxon>Bacteroidota</taxon>
        <taxon>Flavobacteriia</taxon>
        <taxon>Flavobacteriales</taxon>
        <taxon>Flavobacteriaceae</taxon>
        <taxon>Aquimarina</taxon>
    </lineage>
</organism>
<dbReference type="PANTHER" id="PTHR45527:SF1">
    <property type="entry name" value="FATTY ACID SYNTHASE"/>
    <property type="match status" value="1"/>
</dbReference>
<dbReference type="FunFam" id="1.10.1200.10:FF:000005">
    <property type="entry name" value="Nonribosomal peptide synthetase 1"/>
    <property type="match status" value="1"/>
</dbReference>
<dbReference type="SUPFAM" id="SSF47336">
    <property type="entry name" value="ACP-like"/>
    <property type="match status" value="1"/>
</dbReference>
<protein>
    <submittedName>
        <fullName evidence="5">Non-ribosomal peptide synthetase</fullName>
    </submittedName>
</protein>
<reference evidence="5" key="1">
    <citation type="submission" date="2021-01" db="EMBL/GenBank/DDBJ databases">
        <authorList>
            <person name="Zhong Y.L."/>
        </authorList>
    </citation>
    <scope>NUCLEOTIDE SEQUENCE</scope>
    <source>
        <strain evidence="5">KCTC 23302</strain>
    </source>
</reference>
<sequence length="196" mass="22476">GFRIELGEIENQLRGFTDLDEAILTVNEKEGDQYLVCYYTASEELDGKDLKGYLSDKLPDYMIPNYYVHLSTIPCNSSGKIDKKKLPQPEIKIENEYVASVSTTEKLLENIWSDTLNLKITSIGTNRSFFELGGHSLKAIVLINKIAKEFNVSFPLEKIFENPTIKQQAEFIDINEWLSKDNTTELEREMIKEVII</sequence>
<dbReference type="GO" id="GO:0044550">
    <property type="term" value="P:secondary metabolite biosynthetic process"/>
    <property type="evidence" value="ECO:0007669"/>
    <property type="project" value="TreeGrafter"/>
</dbReference>
<evidence type="ECO:0000256" key="1">
    <source>
        <dbReference type="ARBA" id="ARBA00001957"/>
    </source>
</evidence>
<dbReference type="GO" id="GO:0031177">
    <property type="term" value="F:phosphopantetheine binding"/>
    <property type="evidence" value="ECO:0007669"/>
    <property type="project" value="InterPro"/>
</dbReference>
<dbReference type="PANTHER" id="PTHR45527">
    <property type="entry name" value="NONRIBOSOMAL PEPTIDE SYNTHETASE"/>
    <property type="match status" value="1"/>
</dbReference>
<feature type="domain" description="Carrier" evidence="4">
    <location>
        <begin position="99"/>
        <end position="176"/>
    </location>
</feature>
<evidence type="ECO:0000256" key="3">
    <source>
        <dbReference type="ARBA" id="ARBA00022553"/>
    </source>
</evidence>
<dbReference type="SUPFAM" id="SSF56801">
    <property type="entry name" value="Acetyl-CoA synthetase-like"/>
    <property type="match status" value="1"/>
</dbReference>
<gene>
    <name evidence="5" type="ORF">JJQ60_21840</name>
</gene>
<name>A0A936ZXL7_9FLAO</name>
<keyword evidence="2" id="KW-0596">Phosphopantetheine</keyword>
<dbReference type="Gene3D" id="3.30.300.30">
    <property type="match status" value="1"/>
</dbReference>
<dbReference type="InterPro" id="IPR009081">
    <property type="entry name" value="PP-bd_ACP"/>
</dbReference>
<evidence type="ECO:0000313" key="5">
    <source>
        <dbReference type="EMBL" id="MBL0686182.1"/>
    </source>
</evidence>
<dbReference type="Gene3D" id="1.10.1200.10">
    <property type="entry name" value="ACP-like"/>
    <property type="match status" value="1"/>
</dbReference>
<dbReference type="AlphaFoldDB" id="A0A936ZXL7"/>
<keyword evidence="3" id="KW-0597">Phosphoprotein</keyword>
<proteinExistence type="predicted"/>
<evidence type="ECO:0000256" key="2">
    <source>
        <dbReference type="ARBA" id="ARBA00022450"/>
    </source>
</evidence>
<dbReference type="InterPro" id="IPR036736">
    <property type="entry name" value="ACP-like_sf"/>
</dbReference>
<dbReference type="GO" id="GO:0005829">
    <property type="term" value="C:cytosol"/>
    <property type="evidence" value="ECO:0007669"/>
    <property type="project" value="TreeGrafter"/>
</dbReference>
<feature type="non-terminal residue" evidence="5">
    <location>
        <position position="1"/>
    </location>
</feature>
<dbReference type="GO" id="GO:0043041">
    <property type="term" value="P:amino acid activation for nonribosomal peptide biosynthetic process"/>
    <property type="evidence" value="ECO:0007669"/>
    <property type="project" value="TreeGrafter"/>
</dbReference>
<dbReference type="PROSITE" id="PS50075">
    <property type="entry name" value="CARRIER"/>
    <property type="match status" value="1"/>
</dbReference>
<dbReference type="InterPro" id="IPR020806">
    <property type="entry name" value="PKS_PP-bd"/>
</dbReference>
<dbReference type="Proteomes" id="UP000651057">
    <property type="component" value="Unassembled WGS sequence"/>
</dbReference>
<dbReference type="RefSeq" id="WP_236669198.1">
    <property type="nucleotide sequence ID" value="NZ_JAERQJ010000025.1"/>
</dbReference>